<sequence>MGGDMDGTAWAAASENSLPPAPSVVPSHKSVVLCPCRDVWRKHSFPDCKYFKRRATAKCGVDLGVGSPSGAAGCSYIKYHYSSAIIPKTLSYNITKTIRQDEWHSLPPTNGFATILQEEMKKDLIPDTD</sequence>
<proteinExistence type="predicted"/>
<keyword evidence="2" id="KW-1185">Reference proteome</keyword>
<dbReference type="PANTHER" id="PTHR32005">
    <property type="entry name" value="TRANSMEMBRANE PROTEIN 178B-RELATED"/>
    <property type="match status" value="1"/>
</dbReference>
<dbReference type="Proteomes" id="UP001148018">
    <property type="component" value="Unassembled WGS sequence"/>
</dbReference>
<protein>
    <submittedName>
        <fullName evidence="1">Uncharacterized protein</fullName>
    </submittedName>
</protein>
<dbReference type="EMBL" id="JANIIK010000036">
    <property type="protein sequence ID" value="KAJ3612164.1"/>
    <property type="molecule type" value="Genomic_DNA"/>
</dbReference>
<name>A0A9Q0ERF7_9TELE</name>
<dbReference type="OrthoDB" id="9396593at2759"/>
<gene>
    <name evidence="1" type="ORF">NHX12_020441</name>
</gene>
<accession>A0A9Q0ERF7</accession>
<dbReference type="PANTHER" id="PTHR32005:SF1">
    <property type="entry name" value="TRANSMEMBRANE PROTEIN 178B"/>
    <property type="match status" value="1"/>
</dbReference>
<organism evidence="1 2">
    <name type="scientific">Muraenolepis orangiensis</name>
    <name type="common">Patagonian moray cod</name>
    <dbReference type="NCBI Taxonomy" id="630683"/>
    <lineage>
        <taxon>Eukaryota</taxon>
        <taxon>Metazoa</taxon>
        <taxon>Chordata</taxon>
        <taxon>Craniata</taxon>
        <taxon>Vertebrata</taxon>
        <taxon>Euteleostomi</taxon>
        <taxon>Actinopterygii</taxon>
        <taxon>Neopterygii</taxon>
        <taxon>Teleostei</taxon>
        <taxon>Neoteleostei</taxon>
        <taxon>Acanthomorphata</taxon>
        <taxon>Zeiogadaria</taxon>
        <taxon>Gadariae</taxon>
        <taxon>Gadiformes</taxon>
        <taxon>Muraenolepidoidei</taxon>
        <taxon>Muraenolepididae</taxon>
        <taxon>Muraenolepis</taxon>
    </lineage>
</organism>
<dbReference type="AlphaFoldDB" id="A0A9Q0ERF7"/>
<evidence type="ECO:0000313" key="1">
    <source>
        <dbReference type="EMBL" id="KAJ3612164.1"/>
    </source>
</evidence>
<dbReference type="GO" id="GO:0016020">
    <property type="term" value="C:membrane"/>
    <property type="evidence" value="ECO:0007669"/>
    <property type="project" value="TreeGrafter"/>
</dbReference>
<reference evidence="1" key="1">
    <citation type="submission" date="2022-07" db="EMBL/GenBank/DDBJ databases">
        <title>Chromosome-level genome of Muraenolepis orangiensis.</title>
        <authorList>
            <person name="Kim J."/>
        </authorList>
    </citation>
    <scope>NUCLEOTIDE SEQUENCE</scope>
    <source>
        <strain evidence="1">KU_S4_2022</strain>
        <tissue evidence="1">Muscle</tissue>
    </source>
</reference>
<comment type="caution">
    <text evidence="1">The sequence shown here is derived from an EMBL/GenBank/DDBJ whole genome shotgun (WGS) entry which is preliminary data.</text>
</comment>
<evidence type="ECO:0000313" key="2">
    <source>
        <dbReference type="Proteomes" id="UP001148018"/>
    </source>
</evidence>
<dbReference type="InterPro" id="IPR039625">
    <property type="entry name" value="T178A/B"/>
</dbReference>